<accession>A0A2U8E3W5</accession>
<dbReference type="Gene3D" id="3.40.50.300">
    <property type="entry name" value="P-loop containing nucleotide triphosphate hydrolases"/>
    <property type="match status" value="2"/>
</dbReference>
<dbReference type="CDD" id="cd18809">
    <property type="entry name" value="SF1_C_RecD"/>
    <property type="match status" value="1"/>
</dbReference>
<proteinExistence type="predicted"/>
<feature type="domain" description="AAA+ ATPase" evidence="2">
    <location>
        <begin position="87"/>
        <end position="322"/>
    </location>
</feature>
<dbReference type="EMBL" id="CP023004">
    <property type="protein sequence ID" value="AWI09521.1"/>
    <property type="molecule type" value="Genomic_DNA"/>
</dbReference>
<protein>
    <recommendedName>
        <fullName evidence="2">AAA+ ATPase domain-containing protein</fullName>
    </recommendedName>
</protein>
<dbReference type="AlphaFoldDB" id="A0A2U8E3W5"/>
<name>A0A2U8E3W5_9BACT</name>
<evidence type="ECO:0000313" key="3">
    <source>
        <dbReference type="EMBL" id="AWI09521.1"/>
    </source>
</evidence>
<gene>
    <name evidence="3" type="ORF">CKA38_09930</name>
</gene>
<dbReference type="PANTHER" id="PTHR43788">
    <property type="entry name" value="DNA2/NAM7 HELICASE FAMILY MEMBER"/>
    <property type="match status" value="1"/>
</dbReference>
<dbReference type="InterPro" id="IPR027417">
    <property type="entry name" value="P-loop_NTPase"/>
</dbReference>
<feature type="region of interest" description="Disordered" evidence="1">
    <location>
        <begin position="54"/>
        <end position="78"/>
    </location>
</feature>
<dbReference type="Gene3D" id="2.30.30.940">
    <property type="match status" value="1"/>
</dbReference>
<feature type="region of interest" description="Disordered" evidence="1">
    <location>
        <begin position="562"/>
        <end position="589"/>
    </location>
</feature>
<evidence type="ECO:0000256" key="1">
    <source>
        <dbReference type="SAM" id="MobiDB-lite"/>
    </source>
</evidence>
<dbReference type="RefSeq" id="WP_108825330.1">
    <property type="nucleotide sequence ID" value="NZ_CP023004.1"/>
</dbReference>
<feature type="compositionally biased region" description="Basic and acidic residues" evidence="1">
    <location>
        <begin position="57"/>
        <end position="67"/>
    </location>
</feature>
<evidence type="ECO:0000313" key="4">
    <source>
        <dbReference type="Proteomes" id="UP000244896"/>
    </source>
</evidence>
<dbReference type="OrthoDB" id="177421at2"/>
<organism evidence="3 4">
    <name type="scientific">Ereboglobus luteus</name>
    <dbReference type="NCBI Taxonomy" id="1796921"/>
    <lineage>
        <taxon>Bacteria</taxon>
        <taxon>Pseudomonadati</taxon>
        <taxon>Verrucomicrobiota</taxon>
        <taxon>Opitutia</taxon>
        <taxon>Opitutales</taxon>
        <taxon>Opitutaceae</taxon>
        <taxon>Ereboglobus</taxon>
    </lineage>
</organism>
<dbReference type="InterPro" id="IPR050534">
    <property type="entry name" value="Coronavir_polyprotein_1ab"/>
</dbReference>
<keyword evidence="4" id="KW-1185">Reference proteome</keyword>
<reference evidence="3 4" key="1">
    <citation type="journal article" date="2018" name="Syst. Appl. Microbiol.">
        <title>Ereboglobus luteus gen. nov. sp. nov. from cockroach guts, and new insights into the oxygen relationship of the genera Opitutus and Didymococcus (Verrucomicrobia: Opitutaceae).</title>
        <authorList>
            <person name="Tegtmeier D."/>
            <person name="Belitz A."/>
            <person name="Radek R."/>
            <person name="Heimerl T."/>
            <person name="Brune A."/>
        </authorList>
    </citation>
    <scope>NUCLEOTIDE SEQUENCE [LARGE SCALE GENOMIC DNA]</scope>
    <source>
        <strain evidence="3 4">Ho45</strain>
    </source>
</reference>
<dbReference type="Proteomes" id="UP000244896">
    <property type="component" value="Chromosome"/>
</dbReference>
<dbReference type="Pfam" id="PF13604">
    <property type="entry name" value="AAA_30"/>
    <property type="match status" value="1"/>
</dbReference>
<dbReference type="SMART" id="SM00382">
    <property type="entry name" value="AAA"/>
    <property type="match status" value="1"/>
</dbReference>
<sequence length="589" mass="64950">MSAALERGRGENFGLSDLEKQVAQRDYIRDAQSRKITSRGVLACELAILRAAQNGQRRHDPMSENHTPDSSLSSEQSRAVSRILKSRDFITLFQGGAGTGKSYTLREVARGLADGGHPVVVAAPQHQQADDLRKDGVGNAITLARLLASGTNMLPHGAVVIVDEAGQVGGKDMLALIERVRACGGRLILSGDTRQQGAVAASDALRVIEEHSGLRPVRLMSIRRQNPDAVSSKESKAFVRKYRSAVKAASEGRLTDSFDKLDSLGCVRELDAADRKAELAREYCEALNRGEKVLAVAQTWNEVREANAAIRDRLKNEGKLGESTAVESLQSLDLSEAQKRDVRFYAGDAKVWFVRDYGRFKRGDCCEVAGADERGVTLEKDGRITTVSHRYADRFVVVKTRQQELARGDRLQMKFNGNSIEGRPIRNGELVTICRVLKDKSIRVRDDAGTIKTLSPAQRMFVPGYAVTSYASQGKTVDTVLVSHDVEQAPINRHQWYVAISRARQKVLVLTEDKTALRVAIERESDRELALSIKPDASAAQTLHSELLAEYENIRAMRAHEQLRTSHAQAASPPSLHQHNQQPTRGIRI</sequence>
<dbReference type="SUPFAM" id="SSF52540">
    <property type="entry name" value="P-loop containing nucleoside triphosphate hydrolases"/>
    <property type="match status" value="2"/>
</dbReference>
<dbReference type="KEGG" id="elut:CKA38_09930"/>
<dbReference type="InterPro" id="IPR003593">
    <property type="entry name" value="AAA+_ATPase"/>
</dbReference>
<feature type="compositionally biased region" description="Polar residues" evidence="1">
    <location>
        <begin position="575"/>
        <end position="589"/>
    </location>
</feature>
<evidence type="ECO:0000259" key="2">
    <source>
        <dbReference type="SMART" id="SM00382"/>
    </source>
</evidence>
<feature type="compositionally biased region" description="Polar residues" evidence="1">
    <location>
        <begin position="68"/>
        <end position="78"/>
    </location>
</feature>